<name>A0A6C0LMN2_9ZZZZ</name>
<protein>
    <submittedName>
        <fullName evidence="2">Uncharacterized protein</fullName>
    </submittedName>
</protein>
<dbReference type="EMBL" id="MN740520">
    <property type="protein sequence ID" value="QHU30824.1"/>
    <property type="molecule type" value="Genomic_DNA"/>
</dbReference>
<accession>A0A6C0LMN2</accession>
<feature type="transmembrane region" description="Helical" evidence="1">
    <location>
        <begin position="169"/>
        <end position="186"/>
    </location>
</feature>
<sequence length="196" mass="21899">MSDTTNINDLRTDPVGGNSHNISLNASETMVPSNDMGSPTQGINLDESTINQIINGIQQAGMSGATQLKSRDIPMNPSSVMNDPNVQPNYVPQPTNHEDYIEDSETTNDMLENYNRNLNRSSSIDDIYSAIQTPLLLSVLYFLFQLPFFQKHLYKSVPILFSSDGNYNFNGLVTKSILFGISYYILNNIMEIVNTF</sequence>
<keyword evidence="1" id="KW-0812">Transmembrane</keyword>
<keyword evidence="1" id="KW-1133">Transmembrane helix</keyword>
<evidence type="ECO:0000313" key="2">
    <source>
        <dbReference type="EMBL" id="QHU30824.1"/>
    </source>
</evidence>
<feature type="transmembrane region" description="Helical" evidence="1">
    <location>
        <begin position="127"/>
        <end position="149"/>
    </location>
</feature>
<keyword evidence="1" id="KW-0472">Membrane</keyword>
<organism evidence="2">
    <name type="scientific">viral metagenome</name>
    <dbReference type="NCBI Taxonomy" id="1070528"/>
    <lineage>
        <taxon>unclassified sequences</taxon>
        <taxon>metagenomes</taxon>
        <taxon>organismal metagenomes</taxon>
    </lineage>
</organism>
<evidence type="ECO:0000256" key="1">
    <source>
        <dbReference type="SAM" id="Phobius"/>
    </source>
</evidence>
<proteinExistence type="predicted"/>
<dbReference type="AlphaFoldDB" id="A0A6C0LMN2"/>
<reference evidence="2" key="1">
    <citation type="journal article" date="2020" name="Nature">
        <title>Giant virus diversity and host interactions through global metagenomics.</title>
        <authorList>
            <person name="Schulz F."/>
            <person name="Roux S."/>
            <person name="Paez-Espino D."/>
            <person name="Jungbluth S."/>
            <person name="Walsh D.A."/>
            <person name="Denef V.J."/>
            <person name="McMahon K.D."/>
            <person name="Konstantinidis K.T."/>
            <person name="Eloe-Fadrosh E.A."/>
            <person name="Kyrpides N.C."/>
            <person name="Woyke T."/>
        </authorList>
    </citation>
    <scope>NUCLEOTIDE SEQUENCE</scope>
    <source>
        <strain evidence="2">GVMAG-M-3300027892-73</strain>
    </source>
</reference>